<keyword evidence="2" id="KW-1185">Reference proteome</keyword>
<dbReference type="SUPFAM" id="SSF56935">
    <property type="entry name" value="Porins"/>
    <property type="match status" value="1"/>
</dbReference>
<dbReference type="STRING" id="190650.CC_0163"/>
<name>Q9ABR3_CAUVC</name>
<dbReference type="Proteomes" id="UP000001816">
    <property type="component" value="Chromosome"/>
</dbReference>
<sequence>MRGRHRRLLRLIDLSQGRPARHDARWRPSIWWGYTMRILTCSAIAACIAFSAPQLAQAQDLGSSFKRDKNTSVRERPRPDYEAVGQKAGGFTVYPRVTVDLEHNDNIYAVAAGKTSDEIWRVKPELAVRSDWSRHALGFFAGGNVIRYADNGSEDAEEFTVTANGRVDIERGSNLTGSVQTQRLVEPRTAPTSPVAAGAPVKYDLTSGSATLVKEFNRLRVTGRVDNRDFNYKDVANIAGTGVVDQDFRDRNELSYGAKAEYAVSPDTAIYATATGNKKDYDTNVATQDRSSDGYVIGVGANFDVSEAMRGDVQIGYMKQSYDRAAFKEISGFNANANVEWFPTQLTTVGVNASRSIQEAVALGSPGYIANTVGASIDHELMRNVLLSANYSYGKDAYKGVARDDKRNNFSATATYLLNRRVGLFLTYNYLKQDSSGAQKGASFKDNKLVASVALQF</sequence>
<evidence type="ECO:0008006" key="3">
    <source>
        <dbReference type="Google" id="ProtNLM"/>
    </source>
</evidence>
<dbReference type="Gene3D" id="2.40.160.10">
    <property type="entry name" value="Porin"/>
    <property type="match status" value="1"/>
</dbReference>
<proteinExistence type="predicted"/>
<protein>
    <recommendedName>
        <fullName evidence="3">Outer membrane beta-barrel protein</fullName>
    </recommendedName>
</protein>
<dbReference type="PATRIC" id="fig|190650.5.peg.159"/>
<dbReference type="SMR" id="Q9ABR3"/>
<reference evidence="1 2" key="1">
    <citation type="journal article" date="2001" name="Proc. Natl. Acad. Sci. U.S.A.">
        <title>Complete genome sequence of Caulobacter crescentus.</title>
        <authorList>
            <person name="Nierman W.C."/>
            <person name="Feldblyum T.V."/>
            <person name="Laub M.T."/>
            <person name="Paulsen I.T."/>
            <person name="Nelson K.E."/>
            <person name="Eisen J.A."/>
            <person name="Heidelberg J.F."/>
            <person name="Alley M.R."/>
            <person name="Ohta N."/>
            <person name="Maddock J.R."/>
            <person name="Potocka I."/>
            <person name="Nelson W.C."/>
            <person name="Newton A."/>
            <person name="Stephens C."/>
            <person name="Phadke N.D."/>
            <person name="Ely B."/>
            <person name="DeBoy R.T."/>
            <person name="Dodson R.J."/>
            <person name="Durkin A.S."/>
            <person name="Gwinn M.L."/>
            <person name="Haft D.H."/>
            <person name="Kolonay J.F."/>
            <person name="Smit J."/>
            <person name="Craven M.B."/>
            <person name="Khouri H."/>
            <person name="Shetty J."/>
            <person name="Berry K."/>
            <person name="Utterback T."/>
            <person name="Tran K."/>
            <person name="Wolf A."/>
            <person name="Vamathevan J."/>
            <person name="Ermolaeva M."/>
            <person name="White O."/>
            <person name="Salzberg S.L."/>
            <person name="Venter J.C."/>
            <person name="Shapiro L."/>
            <person name="Fraser C.M."/>
        </authorList>
    </citation>
    <scope>NUCLEOTIDE SEQUENCE [LARGE SCALE GENOMIC DNA]</scope>
    <source>
        <strain evidence="2">ATCC 19089 / CB15</strain>
    </source>
</reference>
<dbReference type="Pfam" id="PF10082">
    <property type="entry name" value="BBP2_2"/>
    <property type="match status" value="1"/>
</dbReference>
<organism evidence="1 2">
    <name type="scientific">Caulobacter vibrioides (strain ATCC 19089 / CIP 103742 / CB 15)</name>
    <name type="common">Caulobacter crescentus</name>
    <dbReference type="NCBI Taxonomy" id="190650"/>
    <lineage>
        <taxon>Bacteria</taxon>
        <taxon>Pseudomonadati</taxon>
        <taxon>Pseudomonadota</taxon>
        <taxon>Alphaproteobacteria</taxon>
        <taxon>Caulobacterales</taxon>
        <taxon>Caulobacteraceae</taxon>
        <taxon>Caulobacter</taxon>
    </lineage>
</organism>
<dbReference type="InterPro" id="IPR023614">
    <property type="entry name" value="Porin_dom_sf"/>
</dbReference>
<dbReference type="KEGG" id="ccr:CC_0163"/>
<evidence type="ECO:0000313" key="2">
    <source>
        <dbReference type="Proteomes" id="UP000001816"/>
    </source>
</evidence>
<dbReference type="HOGENOM" id="CLU_049024_0_0_5"/>
<evidence type="ECO:0000313" key="1">
    <source>
        <dbReference type="EMBL" id="AAK22150.1"/>
    </source>
</evidence>
<dbReference type="AlphaFoldDB" id="Q9ABR3"/>
<dbReference type="EnsemblBacteria" id="AAK22150">
    <property type="protein sequence ID" value="AAK22150"/>
    <property type="gene ID" value="CC_0163"/>
</dbReference>
<dbReference type="InterPro" id="IPR018759">
    <property type="entry name" value="BBP2_2"/>
</dbReference>
<dbReference type="BioCyc" id="CAULO:CC0163-MONOMER"/>
<dbReference type="EMBL" id="AE005673">
    <property type="protein sequence ID" value="AAK22150.1"/>
    <property type="molecule type" value="Genomic_DNA"/>
</dbReference>
<dbReference type="PIR" id="B87269">
    <property type="entry name" value="B87269"/>
</dbReference>
<gene>
    <name evidence="1" type="ordered locus">CC_0163</name>
</gene>
<dbReference type="eggNOG" id="COG5338">
    <property type="taxonomic scope" value="Bacteria"/>
</dbReference>
<accession>Q9ABR3</accession>